<keyword evidence="8 12" id="KW-1133">Transmembrane helix</keyword>
<evidence type="ECO:0000256" key="7">
    <source>
        <dbReference type="ARBA" id="ARBA00022946"/>
    </source>
</evidence>
<dbReference type="AlphaFoldDB" id="A0A9P6DZY4"/>
<keyword evidence="4 12" id="KW-0812">Transmembrane</keyword>
<dbReference type="OrthoDB" id="5970083at2759"/>
<feature type="region of interest" description="Disordered" evidence="13">
    <location>
        <begin position="1"/>
        <end position="26"/>
    </location>
</feature>
<gene>
    <name evidence="14" type="ORF">BS47DRAFT_1481617</name>
</gene>
<evidence type="ECO:0000313" key="15">
    <source>
        <dbReference type="Proteomes" id="UP000886523"/>
    </source>
</evidence>
<reference evidence="14" key="1">
    <citation type="journal article" date="2020" name="Nat. Commun.">
        <title>Large-scale genome sequencing of mycorrhizal fungi provides insights into the early evolution of symbiotic traits.</title>
        <authorList>
            <person name="Miyauchi S."/>
            <person name="Kiss E."/>
            <person name="Kuo A."/>
            <person name="Drula E."/>
            <person name="Kohler A."/>
            <person name="Sanchez-Garcia M."/>
            <person name="Morin E."/>
            <person name="Andreopoulos B."/>
            <person name="Barry K.W."/>
            <person name="Bonito G."/>
            <person name="Buee M."/>
            <person name="Carver A."/>
            <person name="Chen C."/>
            <person name="Cichocki N."/>
            <person name="Clum A."/>
            <person name="Culley D."/>
            <person name="Crous P.W."/>
            <person name="Fauchery L."/>
            <person name="Girlanda M."/>
            <person name="Hayes R.D."/>
            <person name="Keri Z."/>
            <person name="LaButti K."/>
            <person name="Lipzen A."/>
            <person name="Lombard V."/>
            <person name="Magnuson J."/>
            <person name="Maillard F."/>
            <person name="Murat C."/>
            <person name="Nolan M."/>
            <person name="Ohm R.A."/>
            <person name="Pangilinan J."/>
            <person name="Pereira M.F."/>
            <person name="Perotto S."/>
            <person name="Peter M."/>
            <person name="Pfister S."/>
            <person name="Riley R."/>
            <person name="Sitrit Y."/>
            <person name="Stielow J.B."/>
            <person name="Szollosi G."/>
            <person name="Zifcakova L."/>
            <person name="Stursova M."/>
            <person name="Spatafora J.W."/>
            <person name="Tedersoo L."/>
            <person name="Vaario L.M."/>
            <person name="Yamada A."/>
            <person name="Yan M."/>
            <person name="Wang P."/>
            <person name="Xu J."/>
            <person name="Bruns T."/>
            <person name="Baldrian P."/>
            <person name="Vilgalys R."/>
            <person name="Dunand C."/>
            <person name="Henrissat B."/>
            <person name="Grigoriev I.V."/>
            <person name="Hibbett D."/>
            <person name="Nagy L.G."/>
            <person name="Martin F.M."/>
        </authorList>
    </citation>
    <scope>NUCLEOTIDE SEQUENCE</scope>
    <source>
        <strain evidence="14">UP504</strain>
    </source>
</reference>
<keyword evidence="3 12" id="KW-0813">Transport</keyword>
<keyword evidence="7" id="KW-0809">Transit peptide</keyword>
<keyword evidence="5 12" id="KW-0999">Mitochondrion inner membrane</keyword>
<dbReference type="Proteomes" id="UP000886523">
    <property type="component" value="Unassembled WGS sequence"/>
</dbReference>
<dbReference type="InterPro" id="IPR013875">
    <property type="entry name" value="Pam17"/>
</dbReference>
<comment type="subunit">
    <text evidence="12">Component of the PAM complex.</text>
</comment>
<keyword evidence="11 12" id="KW-0472">Membrane</keyword>
<sequence>MFSTQPEQSTSASSSSTPTPPTLAGQSISRFEVGNENGNSYTATVPATLAGLSGGLAYFGSIEADATTLIMGIEPVWIYALATIACSGTGYLIGPFSAFWIGFLRAFLLADLLLNFFGTPAVGSTLWRMTHRKKVALIDAREREFYQHIMRNRVDPSRQSATNPVPDYYGENIGSLKQYRQWLRDQARYRRKAMWPEEL</sequence>
<dbReference type="PANTHER" id="PTHR28021:SF1">
    <property type="entry name" value="PRESEQUENCE TRANSLOCATED-ASSOCIATED MOTOR SUBUNIT PAM17, MITOCHONDRIAL"/>
    <property type="match status" value="1"/>
</dbReference>
<evidence type="ECO:0000256" key="3">
    <source>
        <dbReference type="ARBA" id="ARBA00022448"/>
    </source>
</evidence>
<evidence type="ECO:0000256" key="13">
    <source>
        <dbReference type="SAM" id="MobiDB-lite"/>
    </source>
</evidence>
<keyword evidence="10 12" id="KW-0496">Mitochondrion</keyword>
<comment type="caution">
    <text evidence="14">The sequence shown here is derived from an EMBL/GenBank/DDBJ whole genome shotgun (WGS) entry which is preliminary data.</text>
</comment>
<evidence type="ECO:0000256" key="6">
    <source>
        <dbReference type="ARBA" id="ARBA00022927"/>
    </source>
</evidence>
<keyword evidence="9 12" id="KW-0811">Translocation</keyword>
<evidence type="ECO:0000256" key="10">
    <source>
        <dbReference type="ARBA" id="ARBA00023128"/>
    </source>
</evidence>
<dbReference type="Pfam" id="PF08566">
    <property type="entry name" value="Pam17"/>
    <property type="match status" value="2"/>
</dbReference>
<proteinExistence type="inferred from homology"/>
<evidence type="ECO:0000256" key="2">
    <source>
        <dbReference type="ARBA" id="ARBA00006837"/>
    </source>
</evidence>
<organism evidence="14 15">
    <name type="scientific">Hydnum rufescens UP504</name>
    <dbReference type="NCBI Taxonomy" id="1448309"/>
    <lineage>
        <taxon>Eukaryota</taxon>
        <taxon>Fungi</taxon>
        <taxon>Dikarya</taxon>
        <taxon>Basidiomycota</taxon>
        <taxon>Agaricomycotina</taxon>
        <taxon>Agaricomycetes</taxon>
        <taxon>Cantharellales</taxon>
        <taxon>Hydnaceae</taxon>
        <taxon>Hydnum</taxon>
    </lineage>
</organism>
<evidence type="ECO:0000313" key="14">
    <source>
        <dbReference type="EMBL" id="KAF9519997.1"/>
    </source>
</evidence>
<feature type="transmembrane region" description="Helical" evidence="12">
    <location>
        <begin position="76"/>
        <end position="101"/>
    </location>
</feature>
<dbReference type="PANTHER" id="PTHR28021">
    <property type="entry name" value="PRESEQUENCE TRANSLOCATED-ASSOCIATED MOTOR SUBUNIT PAM17, MITOCHONDRIAL"/>
    <property type="match status" value="1"/>
</dbReference>
<name>A0A9P6DZY4_9AGAM</name>
<dbReference type="GO" id="GO:0001405">
    <property type="term" value="C:PAM complex, Tim23 associated import motor"/>
    <property type="evidence" value="ECO:0007669"/>
    <property type="project" value="UniProtKB-UniRule"/>
</dbReference>
<keyword evidence="15" id="KW-1185">Reference proteome</keyword>
<comment type="function">
    <text evidence="12">Component of the PAM complex, a complex required for the translocation of transit peptide-containing proteins from the inner membrane into the mitochondrial matrix in an ATP-dependent manner.</text>
</comment>
<feature type="transmembrane region" description="Helical" evidence="12">
    <location>
        <begin position="107"/>
        <end position="127"/>
    </location>
</feature>
<evidence type="ECO:0000256" key="12">
    <source>
        <dbReference type="RuleBase" id="RU367146"/>
    </source>
</evidence>
<feature type="compositionally biased region" description="Low complexity" evidence="13">
    <location>
        <begin position="1"/>
        <end position="17"/>
    </location>
</feature>
<evidence type="ECO:0000256" key="1">
    <source>
        <dbReference type="ARBA" id="ARBA00004448"/>
    </source>
</evidence>
<protein>
    <recommendedName>
        <fullName evidence="12">Presequence translocated-associated motor subunit PAM17</fullName>
    </recommendedName>
</protein>
<evidence type="ECO:0000256" key="9">
    <source>
        <dbReference type="ARBA" id="ARBA00023010"/>
    </source>
</evidence>
<dbReference type="GO" id="GO:0030150">
    <property type="term" value="P:protein import into mitochondrial matrix"/>
    <property type="evidence" value="ECO:0007669"/>
    <property type="project" value="UniProtKB-UniRule"/>
</dbReference>
<accession>A0A9P6DZY4</accession>
<evidence type="ECO:0000256" key="11">
    <source>
        <dbReference type="ARBA" id="ARBA00023136"/>
    </source>
</evidence>
<keyword evidence="6 12" id="KW-0653">Protein transport</keyword>
<dbReference type="EMBL" id="MU128914">
    <property type="protein sequence ID" value="KAF9519997.1"/>
    <property type="molecule type" value="Genomic_DNA"/>
</dbReference>
<evidence type="ECO:0000256" key="5">
    <source>
        <dbReference type="ARBA" id="ARBA00022792"/>
    </source>
</evidence>
<evidence type="ECO:0000256" key="4">
    <source>
        <dbReference type="ARBA" id="ARBA00022692"/>
    </source>
</evidence>
<comment type="subcellular location">
    <subcellularLocation>
        <location evidence="1 12">Mitochondrion inner membrane</location>
        <topology evidence="1 12">Multi-pass membrane protein</topology>
    </subcellularLocation>
</comment>
<comment type="similarity">
    <text evidence="2 12">Belongs to the PAM17 family.</text>
</comment>
<evidence type="ECO:0000256" key="8">
    <source>
        <dbReference type="ARBA" id="ARBA00022989"/>
    </source>
</evidence>